<evidence type="ECO:0000313" key="3">
    <source>
        <dbReference type="Proteomes" id="UP001217485"/>
    </source>
</evidence>
<name>A0ABT5C327_9BACT</name>
<keyword evidence="3" id="KW-1185">Reference proteome</keyword>
<protein>
    <recommendedName>
        <fullName evidence="4">PE-PGRS family protein</fullName>
    </recommendedName>
</protein>
<evidence type="ECO:0008006" key="4">
    <source>
        <dbReference type="Google" id="ProtNLM"/>
    </source>
</evidence>
<comment type="caution">
    <text evidence="2">The sequence shown here is derived from an EMBL/GenBank/DDBJ whole genome shotgun (WGS) entry which is preliminary data.</text>
</comment>
<dbReference type="RefSeq" id="WP_272097825.1">
    <property type="nucleotide sequence ID" value="NZ_JAQNDK010000002.1"/>
</dbReference>
<feature type="chain" id="PRO_5045288877" description="PE-PGRS family protein" evidence="1">
    <location>
        <begin position="18"/>
        <end position="243"/>
    </location>
</feature>
<keyword evidence="1" id="KW-0732">Signal</keyword>
<reference evidence="2 3" key="1">
    <citation type="submission" date="2023-01" db="EMBL/GenBank/DDBJ databases">
        <title>Minimal conservation of predation-associated metabolite biosynthetic gene clusters underscores biosynthetic potential of Myxococcota including descriptions for ten novel species: Archangium lansinium sp. nov., Myxococcus landrumus sp. nov., Nannocystis bai.</title>
        <authorList>
            <person name="Ahearne A."/>
            <person name="Stevens C."/>
            <person name="Dowd S."/>
        </authorList>
    </citation>
    <scope>NUCLEOTIDE SEQUENCE [LARGE SCALE GENOMIC DNA]</scope>
    <source>
        <strain evidence="2 3">WIWO2</strain>
    </source>
</reference>
<dbReference type="EMBL" id="JAQNDK010000002">
    <property type="protein sequence ID" value="MDC0680799.1"/>
    <property type="molecule type" value="Genomic_DNA"/>
</dbReference>
<dbReference type="Proteomes" id="UP001217485">
    <property type="component" value="Unassembled WGS sequence"/>
</dbReference>
<evidence type="ECO:0000256" key="1">
    <source>
        <dbReference type="SAM" id="SignalP"/>
    </source>
</evidence>
<feature type="signal peptide" evidence="1">
    <location>
        <begin position="1"/>
        <end position="17"/>
    </location>
</feature>
<sequence>MRIARMGVLVVGFAATAGCTLVSGVGTLEFDGEAAGGAGGSGDAGGGGAGAGGGEAGGAGGAGGGGGEAGGGEAGGAGGGTGGGAMGGDMMIQECVPGEGVAVGARVWGDAWLNGFVLHCADFQSDGHTGDGYDAGSVTGSMTGSHVSKFCDYPRNVVAFRYTYDAEHVYQVQFGCSTPEVWKSSTPSVEQWLDPIGGTTAGPQEYGAQCEEGSAYSYFTLNVSEDGQSIRSFEGPRYCLGMP</sequence>
<evidence type="ECO:0000313" key="2">
    <source>
        <dbReference type="EMBL" id="MDC0680799.1"/>
    </source>
</evidence>
<proteinExistence type="predicted"/>
<organism evidence="2 3">
    <name type="scientific">Sorangium atrum</name>
    <dbReference type="NCBI Taxonomy" id="2995308"/>
    <lineage>
        <taxon>Bacteria</taxon>
        <taxon>Pseudomonadati</taxon>
        <taxon>Myxococcota</taxon>
        <taxon>Polyangia</taxon>
        <taxon>Polyangiales</taxon>
        <taxon>Polyangiaceae</taxon>
        <taxon>Sorangium</taxon>
    </lineage>
</organism>
<accession>A0ABT5C327</accession>
<gene>
    <name evidence="2" type="ORF">POL72_23875</name>
</gene>
<dbReference type="PROSITE" id="PS51257">
    <property type="entry name" value="PROKAR_LIPOPROTEIN"/>
    <property type="match status" value="1"/>
</dbReference>